<dbReference type="PANTHER" id="PTHR12900">
    <property type="entry name" value="MITOTIC AND DNA DAMAGE CHECKPOINT PROTEIN HUS1"/>
    <property type="match status" value="1"/>
</dbReference>
<dbReference type="InterPro" id="IPR007150">
    <property type="entry name" value="HUS1/Mec3"/>
</dbReference>
<keyword evidence="3" id="KW-0539">Nucleus</keyword>
<protein>
    <recommendedName>
        <fullName evidence="4">Checkpoint protein</fullName>
    </recommendedName>
</protein>
<evidence type="ECO:0000313" key="6">
    <source>
        <dbReference type="EMBL" id="KAF9333852.1"/>
    </source>
</evidence>
<dbReference type="Proteomes" id="UP000696485">
    <property type="component" value="Unassembled WGS sequence"/>
</dbReference>
<evidence type="ECO:0000256" key="1">
    <source>
        <dbReference type="ARBA" id="ARBA00004123"/>
    </source>
</evidence>
<reference evidence="6" key="1">
    <citation type="journal article" date="2020" name="Fungal Divers.">
        <title>Resolving the Mortierellaceae phylogeny through synthesis of multi-gene phylogenetics and phylogenomics.</title>
        <authorList>
            <person name="Vandepol N."/>
            <person name="Liber J."/>
            <person name="Desiro A."/>
            <person name="Na H."/>
            <person name="Kennedy M."/>
            <person name="Barry K."/>
            <person name="Grigoriev I.V."/>
            <person name="Miller A.N."/>
            <person name="O'Donnell K."/>
            <person name="Stajich J.E."/>
            <person name="Bonito G."/>
        </authorList>
    </citation>
    <scope>NUCLEOTIDE SEQUENCE</scope>
    <source>
        <strain evidence="6">NVP1</strain>
    </source>
</reference>
<proteinExistence type="inferred from homology"/>
<comment type="similarity">
    <text evidence="2 4">Belongs to the HUS1 family.</text>
</comment>
<evidence type="ECO:0000256" key="5">
    <source>
        <dbReference type="SAM" id="MobiDB-lite"/>
    </source>
</evidence>
<comment type="subcellular location">
    <subcellularLocation>
        <location evidence="1">Nucleus</location>
    </subcellularLocation>
</comment>
<feature type="compositionally biased region" description="Acidic residues" evidence="5">
    <location>
        <begin position="256"/>
        <end position="265"/>
    </location>
</feature>
<dbReference type="GO" id="GO:0030896">
    <property type="term" value="C:checkpoint clamp complex"/>
    <property type="evidence" value="ECO:0007669"/>
    <property type="project" value="InterPro"/>
</dbReference>
<dbReference type="GO" id="GO:0031573">
    <property type="term" value="P:mitotic intra-S DNA damage checkpoint signaling"/>
    <property type="evidence" value="ECO:0007669"/>
    <property type="project" value="TreeGrafter"/>
</dbReference>
<feature type="compositionally biased region" description="Basic and acidic residues" evidence="5">
    <location>
        <begin position="266"/>
        <end position="277"/>
    </location>
</feature>
<gene>
    <name evidence="6" type="ORF">BG006_003056</name>
</gene>
<dbReference type="Gene3D" id="3.70.10.10">
    <property type="match status" value="1"/>
</dbReference>
<name>A0A9P5SQV2_9FUNG</name>
<accession>A0A9P5SQV2</accession>
<dbReference type="GO" id="GO:0006289">
    <property type="term" value="P:nucleotide-excision repair"/>
    <property type="evidence" value="ECO:0007669"/>
    <property type="project" value="TreeGrafter"/>
</dbReference>
<dbReference type="PIRSF" id="PIRSF011312">
    <property type="entry name" value="Cell_cycle_HUS1"/>
    <property type="match status" value="1"/>
</dbReference>
<organism evidence="6 7">
    <name type="scientific">Podila minutissima</name>
    <dbReference type="NCBI Taxonomy" id="64525"/>
    <lineage>
        <taxon>Eukaryota</taxon>
        <taxon>Fungi</taxon>
        <taxon>Fungi incertae sedis</taxon>
        <taxon>Mucoromycota</taxon>
        <taxon>Mortierellomycotina</taxon>
        <taxon>Mortierellomycetes</taxon>
        <taxon>Mortierellales</taxon>
        <taxon>Mortierellaceae</taxon>
        <taxon>Podila</taxon>
    </lineage>
</organism>
<comment type="caution">
    <text evidence="6">The sequence shown here is derived from an EMBL/GenBank/DDBJ whole genome shotgun (WGS) entry which is preliminary data.</text>
</comment>
<dbReference type="InterPro" id="IPR016580">
    <property type="entry name" value="HUS1"/>
</dbReference>
<dbReference type="GO" id="GO:0033314">
    <property type="term" value="P:mitotic DNA replication checkpoint signaling"/>
    <property type="evidence" value="ECO:0007669"/>
    <property type="project" value="TreeGrafter"/>
</dbReference>
<dbReference type="EMBL" id="JAAAUY010000179">
    <property type="protein sequence ID" value="KAF9333852.1"/>
    <property type="molecule type" value="Genomic_DNA"/>
</dbReference>
<dbReference type="GO" id="GO:0044778">
    <property type="term" value="P:meiotic DNA integrity checkpoint signaling"/>
    <property type="evidence" value="ECO:0007669"/>
    <property type="project" value="TreeGrafter"/>
</dbReference>
<sequence length="308" mass="33756">MRLRAKLNRNLLFFKIAQAVEKIGKSVFIKFSPEFVAFGAIHSLGDSDQGSGGAIQCWSRVPVESVFIEYKVESTADNEIYVEMKTEDITLASKSSASATAIVMRMTGKSSEANMTFVITNEDHLGNSREITQNVPIIKILSAEGASNTSAFDEPMMPTPEVHIMLPPLEQLKHVTASYKSAADFIVISANLRGVMTLTTSDGVHQFNNGFPTNSNEGDEGNLVATRYGIAEKAELETRFSGLFNPSLSDQTLADENAEGGENEQEEHPHLERLRNRPHEMASVLVRGTDLQKVLQSSCIKPMNVVCS</sequence>
<dbReference type="OrthoDB" id="337750at2759"/>
<dbReference type="GO" id="GO:0000724">
    <property type="term" value="P:double-strand break repair via homologous recombination"/>
    <property type="evidence" value="ECO:0007669"/>
    <property type="project" value="TreeGrafter"/>
</dbReference>
<feature type="region of interest" description="Disordered" evidence="5">
    <location>
        <begin position="256"/>
        <end position="277"/>
    </location>
</feature>
<dbReference type="GO" id="GO:0005730">
    <property type="term" value="C:nucleolus"/>
    <property type="evidence" value="ECO:0007669"/>
    <property type="project" value="InterPro"/>
</dbReference>
<dbReference type="GO" id="GO:0035861">
    <property type="term" value="C:site of double-strand break"/>
    <property type="evidence" value="ECO:0007669"/>
    <property type="project" value="TreeGrafter"/>
</dbReference>
<dbReference type="AlphaFoldDB" id="A0A9P5SQV2"/>
<evidence type="ECO:0000256" key="4">
    <source>
        <dbReference type="PIRNR" id="PIRNR011312"/>
    </source>
</evidence>
<keyword evidence="7" id="KW-1185">Reference proteome</keyword>
<evidence type="ECO:0000256" key="2">
    <source>
        <dbReference type="ARBA" id="ARBA00005563"/>
    </source>
</evidence>
<dbReference type="GO" id="GO:0000723">
    <property type="term" value="P:telomere maintenance"/>
    <property type="evidence" value="ECO:0007669"/>
    <property type="project" value="TreeGrafter"/>
</dbReference>
<evidence type="ECO:0000256" key="3">
    <source>
        <dbReference type="ARBA" id="ARBA00023242"/>
    </source>
</evidence>
<evidence type="ECO:0000313" key="7">
    <source>
        <dbReference type="Proteomes" id="UP000696485"/>
    </source>
</evidence>
<dbReference type="PANTHER" id="PTHR12900:SF0">
    <property type="entry name" value="CHECKPOINT PROTEIN"/>
    <property type="match status" value="1"/>
</dbReference>
<dbReference type="Pfam" id="PF04005">
    <property type="entry name" value="Hus1"/>
    <property type="match status" value="1"/>
</dbReference>